<protein>
    <recommendedName>
        <fullName evidence="3">Organic solvent tolerance-like N-terminal domain-containing protein</fullName>
    </recommendedName>
</protein>
<evidence type="ECO:0000313" key="4">
    <source>
        <dbReference type="EMBL" id="TCC94390.1"/>
    </source>
</evidence>
<feature type="coiled-coil region" evidence="1">
    <location>
        <begin position="334"/>
        <end position="395"/>
    </location>
</feature>
<dbReference type="Pfam" id="PF13100">
    <property type="entry name" value="OstA_2"/>
    <property type="match status" value="1"/>
</dbReference>
<dbReference type="Proteomes" id="UP000292884">
    <property type="component" value="Unassembled WGS sequence"/>
</dbReference>
<keyword evidence="5" id="KW-1185">Reference proteome</keyword>
<dbReference type="EMBL" id="SJSK01000001">
    <property type="protein sequence ID" value="TCC94390.1"/>
    <property type="molecule type" value="Genomic_DNA"/>
</dbReference>
<dbReference type="InterPro" id="IPR005653">
    <property type="entry name" value="OstA-like_N"/>
</dbReference>
<evidence type="ECO:0000313" key="5">
    <source>
        <dbReference type="Proteomes" id="UP000292884"/>
    </source>
</evidence>
<reference evidence="4 5" key="1">
    <citation type="submission" date="2019-02" db="EMBL/GenBank/DDBJ databases">
        <title>Pedobacter sp. RP-1-13 sp. nov., isolated from Arctic soil.</title>
        <authorList>
            <person name="Dahal R.H."/>
        </authorList>
    </citation>
    <scope>NUCLEOTIDE SEQUENCE [LARGE SCALE GENOMIC DNA]</scope>
    <source>
        <strain evidence="4 5">RP-1-13</strain>
    </source>
</reference>
<proteinExistence type="predicted"/>
<feature type="domain" description="Organic solvent tolerance-like N-terminal" evidence="3">
    <location>
        <begin position="23"/>
        <end position="177"/>
    </location>
</feature>
<dbReference type="AlphaFoldDB" id="A0A4R0N3K7"/>
<feature type="region of interest" description="Disordered" evidence="2">
    <location>
        <begin position="447"/>
        <end position="475"/>
    </location>
</feature>
<name>A0A4R0N3K7_9SPHI</name>
<dbReference type="Gene3D" id="2.60.450.10">
    <property type="entry name" value="Lipopolysaccharide (LPS) transport protein A like domain"/>
    <property type="match status" value="3"/>
</dbReference>
<evidence type="ECO:0000256" key="1">
    <source>
        <dbReference type="SAM" id="Coils"/>
    </source>
</evidence>
<sequence length="745" mass="84334">MKKLRFFLIILLFPSILFAQQRTKIILQSSSLMDVDTKTNITKLKNPVFLHDNALLSSDSANFFTERNYVEFFSNVHINQGDTLHVYSDFLNYDGNTKNAHLTGKVRLEDKTPTTLTTNLLDYNTGTKIGQYYDGGKIVNKDVILTSKRGWYFANTKDAFFRYNVVTVTPQSTIKTDTMRYNTFSNWTYFYGPTNIKGKDDNMYTENGAYNTASENAYFGKKNLYTQGSKSLKGDSLYYDGKKGYGKAVKNIIFMDTQDKTLLRGQLGEYYKADERVVVTKNAYFAMGTKDSITVGQKKIPDSLFLGADTLETQRVLLKSLKVLNRPIVQKNNQVGADEEKEKAEKEKEKAEARKQLAEEAKIKKTTTVETSSIKKLSKKEKKIVEQKAKDLKDNPPTQQQIDRQKFVSDSIRTDSLKADSLLRKIVVNKPVIPLKKDTIKVNKKPNTKVADKNKPAVSTPATKAKLGTTPSTKKDSVVAFNPADTVRTRAIRAYHNVRVFKTNMQAKADSLFYTAADSTLRWYKNPMLWSEGTQQTGDTIHVFFKNDKIHSFQVIQNGFIVNVETDSTKFNQVKGKLITGFFSNGNVRDVYVDGNAESIYYNRDDKGVYQNMSQSVSGRIRFKFDDKELTDITYVKGDEGVTHPIDKLPKETLLTGFIWKPELRPTSKADIIKGLPLKKAPVKPKATTKPKITPAVKGKDPSGIKPILPTKKAEVKPTVKEEKTTDLLKKEIIPRQKIDTLKKN</sequence>
<evidence type="ECO:0000256" key="2">
    <source>
        <dbReference type="SAM" id="MobiDB-lite"/>
    </source>
</evidence>
<evidence type="ECO:0000259" key="3">
    <source>
        <dbReference type="Pfam" id="PF13100"/>
    </source>
</evidence>
<dbReference type="OrthoDB" id="9805931at2"/>
<organism evidence="4 5">
    <name type="scientific">Pedobacter frigiditerrae</name>
    <dbReference type="NCBI Taxonomy" id="2530452"/>
    <lineage>
        <taxon>Bacteria</taxon>
        <taxon>Pseudomonadati</taxon>
        <taxon>Bacteroidota</taxon>
        <taxon>Sphingobacteriia</taxon>
        <taxon>Sphingobacteriales</taxon>
        <taxon>Sphingobacteriaceae</taxon>
        <taxon>Pedobacter</taxon>
    </lineage>
</organism>
<gene>
    <name evidence="4" type="ORF">EZ428_06360</name>
</gene>
<comment type="caution">
    <text evidence="4">The sequence shown here is derived from an EMBL/GenBank/DDBJ whole genome shotgun (WGS) entry which is preliminary data.</text>
</comment>
<dbReference type="RefSeq" id="WP_131552249.1">
    <property type="nucleotide sequence ID" value="NZ_SJSK01000001.1"/>
</dbReference>
<feature type="region of interest" description="Disordered" evidence="2">
    <location>
        <begin position="683"/>
        <end position="717"/>
    </location>
</feature>
<keyword evidence="1" id="KW-0175">Coiled coil</keyword>
<accession>A0A4R0N3K7</accession>